<dbReference type="PANTHER" id="PTHR48461:SF1">
    <property type="entry name" value="MULTICOPPER OXIDASE LPR1-LIKE"/>
    <property type="match status" value="1"/>
</dbReference>
<dbReference type="InterPro" id="IPR008972">
    <property type="entry name" value="Cupredoxin"/>
</dbReference>
<keyword evidence="7" id="KW-0560">Oxidoreductase</keyword>
<name>A0A833VYI1_9POAL</name>
<evidence type="ECO:0000256" key="4">
    <source>
        <dbReference type="ARBA" id="ARBA00022723"/>
    </source>
</evidence>
<evidence type="ECO:0000256" key="2">
    <source>
        <dbReference type="ARBA" id="ARBA00004406"/>
    </source>
</evidence>
<dbReference type="PANTHER" id="PTHR48461">
    <property type="entry name" value="MULTICOPPER OXIDASE LPR1-LIKE"/>
    <property type="match status" value="1"/>
</dbReference>
<dbReference type="GO" id="GO:0005507">
    <property type="term" value="F:copper ion binding"/>
    <property type="evidence" value="ECO:0007669"/>
    <property type="project" value="InterPro"/>
</dbReference>
<protein>
    <submittedName>
        <fullName evidence="15">Multicopper oxidase LPR1-like protein</fullName>
    </submittedName>
</protein>
<dbReference type="Gene3D" id="2.60.40.420">
    <property type="entry name" value="Cupredoxins - blue copper proteins"/>
    <property type="match status" value="3"/>
</dbReference>
<keyword evidence="4" id="KW-0479">Metal-binding</keyword>
<dbReference type="GO" id="GO:0016036">
    <property type="term" value="P:cellular response to phosphate starvation"/>
    <property type="evidence" value="ECO:0007669"/>
    <property type="project" value="InterPro"/>
</dbReference>
<keyword evidence="10" id="KW-0325">Glycoprotein</keyword>
<dbReference type="EMBL" id="SWLB01000006">
    <property type="protein sequence ID" value="KAF3337574.1"/>
    <property type="molecule type" value="Genomic_DNA"/>
</dbReference>
<feature type="domain" description="Plastocyanin-like" evidence="12">
    <location>
        <begin position="267"/>
        <end position="338"/>
    </location>
</feature>
<dbReference type="InterPro" id="IPR001117">
    <property type="entry name" value="Cu-oxidase_2nd"/>
</dbReference>
<evidence type="ECO:0000313" key="16">
    <source>
        <dbReference type="Proteomes" id="UP000623129"/>
    </source>
</evidence>
<evidence type="ECO:0000256" key="5">
    <source>
        <dbReference type="ARBA" id="ARBA00022729"/>
    </source>
</evidence>
<evidence type="ECO:0000259" key="12">
    <source>
        <dbReference type="Pfam" id="PF00394"/>
    </source>
</evidence>
<feature type="domain" description="Plastocyanin-like" evidence="14">
    <location>
        <begin position="88"/>
        <end position="209"/>
    </location>
</feature>
<evidence type="ECO:0000256" key="10">
    <source>
        <dbReference type="ARBA" id="ARBA00023180"/>
    </source>
</evidence>
<evidence type="ECO:0000256" key="7">
    <source>
        <dbReference type="ARBA" id="ARBA00023002"/>
    </source>
</evidence>
<dbReference type="Pfam" id="PF00394">
    <property type="entry name" value="Cu-oxidase"/>
    <property type="match status" value="1"/>
</dbReference>
<gene>
    <name evidence="15" type="ORF">FCM35_KLT18161</name>
</gene>
<dbReference type="InterPro" id="IPR011707">
    <property type="entry name" value="Cu-oxidase-like_N"/>
</dbReference>
<dbReference type="CDD" id="cd13844">
    <property type="entry name" value="CuRO_1_BOD_CotA_like"/>
    <property type="match status" value="1"/>
</dbReference>
<evidence type="ECO:0000259" key="13">
    <source>
        <dbReference type="Pfam" id="PF07731"/>
    </source>
</evidence>
<sequence length="569" mass="63492">MTVIEAQMFTYSSTPVAQQTLQQVAASLQLYVDPLPQMPTIYGFSMEGPNPVSVNLTIGMYQINWNFHRDLPPTPVFAYGTSAETATFPGPTIIARHGVPLYVKWENQLPDHHILPTDNTISTAIATMGGVPTVVHLHGSIHPPQSDGSAFAWFTRDYKEVGPKWTQTTYMYPNIQPPGNLWYHDHALGLTRVNLLAGLFGAYIIEKPEVDDPMDLPSGEDDDIHLIIADRSFNTDGTLYMNSTGNVPSIHPQWQPEYFGEAITVNGKAWPFLNVERRRYRFRILNACNARYLNLSLSNGLSFYVIGSDSSYLAAPVETPTILLSPAELADVVVDFSNSTTPCAELLNSATYPYPNGIASTGTLLGKVMMFHINGQKMSDNSTIPEKEVNYANATMPDPSTKTRYIVMYEYTTPSGGVTHLYINGLRLEDPVTETPKCGTTELWHVINLTPDNHPLHVHLGMMQAIDITELLGYQQFLDCMTQLNDAVQCNVTDHAVGKILPIPEYEKTWKNVVKIEPGYMTSIMVAFKIVDTNQTYPFDATAEPGYVYHCHILDHEDNEMIRPLKLLP</sequence>
<evidence type="ECO:0000313" key="15">
    <source>
        <dbReference type="EMBL" id="KAF3337574.1"/>
    </source>
</evidence>
<keyword evidence="16" id="KW-1185">Reference proteome</keyword>
<keyword evidence="9" id="KW-0472">Membrane</keyword>
<keyword evidence="8" id="KW-0186">Copper</keyword>
<dbReference type="CDD" id="cd13868">
    <property type="entry name" value="CuRO_2_CotA_like"/>
    <property type="match status" value="1"/>
</dbReference>
<dbReference type="SUPFAM" id="SSF49503">
    <property type="entry name" value="Cupredoxins"/>
    <property type="match status" value="3"/>
</dbReference>
<accession>A0A833VYI1</accession>
<dbReference type="Pfam" id="PF07732">
    <property type="entry name" value="Cu-oxidase_3"/>
    <property type="match status" value="1"/>
</dbReference>
<keyword evidence="5" id="KW-0732">Signal</keyword>
<comment type="similarity">
    <text evidence="3">Belongs to the multicopper oxidase family.</text>
</comment>
<evidence type="ECO:0000256" key="8">
    <source>
        <dbReference type="ARBA" id="ARBA00023008"/>
    </source>
</evidence>
<evidence type="ECO:0000259" key="14">
    <source>
        <dbReference type="Pfam" id="PF07732"/>
    </source>
</evidence>
<comment type="subcellular location">
    <subcellularLocation>
        <location evidence="2">Endoplasmic reticulum membrane</location>
        <topology evidence="2">Peripheral membrane protein</topology>
    </subcellularLocation>
</comment>
<proteinExistence type="inferred from homology"/>
<reference evidence="15" key="1">
    <citation type="submission" date="2020-01" db="EMBL/GenBank/DDBJ databases">
        <title>Genome sequence of Kobresia littledalei, the first chromosome-level genome in the family Cyperaceae.</title>
        <authorList>
            <person name="Qu G."/>
        </authorList>
    </citation>
    <scope>NUCLEOTIDE SEQUENCE</scope>
    <source>
        <strain evidence="15">C.B.Clarke</strain>
        <tissue evidence="15">Leaf</tissue>
    </source>
</reference>
<comment type="cofactor">
    <cofactor evidence="1">
        <name>Cu cation</name>
        <dbReference type="ChEBI" id="CHEBI:23378"/>
    </cofactor>
</comment>
<keyword evidence="6" id="KW-0256">Endoplasmic reticulum</keyword>
<dbReference type="GO" id="GO:0016491">
    <property type="term" value="F:oxidoreductase activity"/>
    <property type="evidence" value="ECO:0007669"/>
    <property type="project" value="UniProtKB-KW"/>
</dbReference>
<dbReference type="Proteomes" id="UP000623129">
    <property type="component" value="Unassembled WGS sequence"/>
</dbReference>
<dbReference type="FunFam" id="2.60.40.420:FF:000081">
    <property type="entry name" value="Spore coat protein A"/>
    <property type="match status" value="1"/>
</dbReference>
<organism evidence="15 16">
    <name type="scientific">Carex littledalei</name>
    <dbReference type="NCBI Taxonomy" id="544730"/>
    <lineage>
        <taxon>Eukaryota</taxon>
        <taxon>Viridiplantae</taxon>
        <taxon>Streptophyta</taxon>
        <taxon>Embryophyta</taxon>
        <taxon>Tracheophyta</taxon>
        <taxon>Spermatophyta</taxon>
        <taxon>Magnoliopsida</taxon>
        <taxon>Liliopsida</taxon>
        <taxon>Poales</taxon>
        <taxon>Cyperaceae</taxon>
        <taxon>Cyperoideae</taxon>
        <taxon>Cariceae</taxon>
        <taxon>Carex</taxon>
        <taxon>Carex subgen. Euthyceras</taxon>
    </lineage>
</organism>
<evidence type="ECO:0000256" key="6">
    <source>
        <dbReference type="ARBA" id="ARBA00022824"/>
    </source>
</evidence>
<dbReference type="OrthoDB" id="262547at2759"/>
<dbReference type="GO" id="GO:0005789">
    <property type="term" value="C:endoplasmic reticulum membrane"/>
    <property type="evidence" value="ECO:0007669"/>
    <property type="project" value="UniProtKB-SubCell"/>
</dbReference>
<evidence type="ECO:0000256" key="9">
    <source>
        <dbReference type="ARBA" id="ARBA00023136"/>
    </source>
</evidence>
<evidence type="ECO:0000256" key="1">
    <source>
        <dbReference type="ARBA" id="ARBA00001935"/>
    </source>
</evidence>
<dbReference type="AlphaFoldDB" id="A0A833VYI1"/>
<comment type="caution">
    <text evidence="15">The sequence shown here is derived from an EMBL/GenBank/DDBJ whole genome shotgun (WGS) entry which is preliminary data.</text>
</comment>
<dbReference type="Pfam" id="PF07731">
    <property type="entry name" value="Cu-oxidase_2"/>
    <property type="match status" value="1"/>
</dbReference>
<dbReference type="InterPro" id="IPR011706">
    <property type="entry name" value="Cu-oxidase_C"/>
</dbReference>
<evidence type="ECO:0000256" key="11">
    <source>
        <dbReference type="ARBA" id="ARBA00037077"/>
    </source>
</evidence>
<dbReference type="InterPro" id="IPR052152">
    <property type="entry name" value="LPR1/LPR2"/>
</dbReference>
<evidence type="ECO:0000256" key="3">
    <source>
        <dbReference type="ARBA" id="ARBA00010609"/>
    </source>
</evidence>
<comment type="function">
    <text evidence="11">Multicopper oxidase that may play a role in the maintenance of inorganic phosphate homeostasis.</text>
</comment>
<feature type="domain" description="Plastocyanin-like" evidence="13">
    <location>
        <begin position="430"/>
        <end position="564"/>
    </location>
</feature>